<dbReference type="EMBL" id="JAHRHJ020000008">
    <property type="protein sequence ID" value="KAH9306614.1"/>
    <property type="molecule type" value="Genomic_DNA"/>
</dbReference>
<feature type="non-terminal residue" evidence="1">
    <location>
        <position position="1"/>
    </location>
</feature>
<name>A0AA38FMK8_TAXCH</name>
<reference evidence="1 2" key="1">
    <citation type="journal article" date="2021" name="Nat. Plants">
        <title>The Taxus genome provides insights into paclitaxel biosynthesis.</title>
        <authorList>
            <person name="Xiong X."/>
            <person name="Gou J."/>
            <person name="Liao Q."/>
            <person name="Li Y."/>
            <person name="Zhou Q."/>
            <person name="Bi G."/>
            <person name="Li C."/>
            <person name="Du R."/>
            <person name="Wang X."/>
            <person name="Sun T."/>
            <person name="Guo L."/>
            <person name="Liang H."/>
            <person name="Lu P."/>
            <person name="Wu Y."/>
            <person name="Zhang Z."/>
            <person name="Ro D.K."/>
            <person name="Shang Y."/>
            <person name="Huang S."/>
            <person name="Yan J."/>
        </authorList>
    </citation>
    <scope>NUCLEOTIDE SEQUENCE [LARGE SCALE GENOMIC DNA]</scope>
    <source>
        <strain evidence="1">Ta-2019</strain>
    </source>
</reference>
<dbReference type="Proteomes" id="UP000824469">
    <property type="component" value="Unassembled WGS sequence"/>
</dbReference>
<organism evidence="1 2">
    <name type="scientific">Taxus chinensis</name>
    <name type="common">Chinese yew</name>
    <name type="synonym">Taxus wallichiana var. chinensis</name>
    <dbReference type="NCBI Taxonomy" id="29808"/>
    <lineage>
        <taxon>Eukaryota</taxon>
        <taxon>Viridiplantae</taxon>
        <taxon>Streptophyta</taxon>
        <taxon>Embryophyta</taxon>
        <taxon>Tracheophyta</taxon>
        <taxon>Spermatophyta</taxon>
        <taxon>Pinopsida</taxon>
        <taxon>Pinidae</taxon>
        <taxon>Conifers II</taxon>
        <taxon>Cupressales</taxon>
        <taxon>Taxaceae</taxon>
        <taxon>Taxus</taxon>
    </lineage>
</organism>
<feature type="non-terminal residue" evidence="1">
    <location>
        <position position="58"/>
    </location>
</feature>
<gene>
    <name evidence="1" type="ORF">KI387_011018</name>
</gene>
<keyword evidence="2" id="KW-1185">Reference proteome</keyword>
<evidence type="ECO:0000313" key="2">
    <source>
        <dbReference type="Proteomes" id="UP000824469"/>
    </source>
</evidence>
<comment type="caution">
    <text evidence="1">The sequence shown here is derived from an EMBL/GenBank/DDBJ whole genome shotgun (WGS) entry which is preliminary data.</text>
</comment>
<evidence type="ECO:0000313" key="1">
    <source>
        <dbReference type="EMBL" id="KAH9306614.1"/>
    </source>
</evidence>
<proteinExistence type="predicted"/>
<sequence length="58" mass="6726">FMRQLKLVCARLALPIVPKEMTVDMKNTEMEVCMEEGFMEDFMVMVTVGEEVSSHVER</sequence>
<protein>
    <submittedName>
        <fullName evidence="1">Uncharacterized protein</fullName>
    </submittedName>
</protein>
<dbReference type="AlphaFoldDB" id="A0AA38FMK8"/>
<accession>A0AA38FMK8</accession>